<feature type="non-terminal residue" evidence="1">
    <location>
        <position position="1"/>
    </location>
</feature>
<reference evidence="1" key="1">
    <citation type="journal article" date="2023" name="IScience">
        <title>Live-bearing cockroach genome reveals convergent evolutionary mechanisms linked to viviparity in insects and beyond.</title>
        <authorList>
            <person name="Fouks B."/>
            <person name="Harrison M.C."/>
            <person name="Mikhailova A.A."/>
            <person name="Marchal E."/>
            <person name="English S."/>
            <person name="Carruthers M."/>
            <person name="Jennings E.C."/>
            <person name="Chiamaka E.L."/>
            <person name="Frigard R.A."/>
            <person name="Pippel M."/>
            <person name="Attardo G.M."/>
            <person name="Benoit J.B."/>
            <person name="Bornberg-Bauer E."/>
            <person name="Tobe S.S."/>
        </authorList>
    </citation>
    <scope>NUCLEOTIDE SEQUENCE</scope>
    <source>
        <strain evidence="1">Stay&amp;Tobe</strain>
    </source>
</reference>
<comment type="caution">
    <text evidence="1">The sequence shown here is derived from an EMBL/GenBank/DDBJ whole genome shotgun (WGS) entry which is preliminary data.</text>
</comment>
<feature type="non-terminal residue" evidence="1">
    <location>
        <position position="84"/>
    </location>
</feature>
<evidence type="ECO:0000313" key="2">
    <source>
        <dbReference type="Proteomes" id="UP001233999"/>
    </source>
</evidence>
<organism evidence="1 2">
    <name type="scientific">Diploptera punctata</name>
    <name type="common">Pacific beetle cockroach</name>
    <dbReference type="NCBI Taxonomy" id="6984"/>
    <lineage>
        <taxon>Eukaryota</taxon>
        <taxon>Metazoa</taxon>
        <taxon>Ecdysozoa</taxon>
        <taxon>Arthropoda</taxon>
        <taxon>Hexapoda</taxon>
        <taxon>Insecta</taxon>
        <taxon>Pterygota</taxon>
        <taxon>Neoptera</taxon>
        <taxon>Polyneoptera</taxon>
        <taxon>Dictyoptera</taxon>
        <taxon>Blattodea</taxon>
        <taxon>Blaberoidea</taxon>
        <taxon>Blaberidae</taxon>
        <taxon>Diplopterinae</taxon>
        <taxon>Diploptera</taxon>
    </lineage>
</organism>
<accession>A0AAD8A6Y1</accession>
<dbReference type="AlphaFoldDB" id="A0AAD8A6Y1"/>
<protein>
    <submittedName>
        <fullName evidence="1">Uncharacterized protein</fullName>
    </submittedName>
</protein>
<gene>
    <name evidence="1" type="ORF">L9F63_014836</name>
</gene>
<keyword evidence="2" id="KW-1185">Reference proteome</keyword>
<proteinExistence type="predicted"/>
<sequence>YLSFSVLIRYDYKDGASVTHTNTIHNVCFHSFLAICRFYATLITRVAGNSTEIICLYAYNCDFIAVGITSLPYVLTLPEPVFHT</sequence>
<name>A0AAD8A6Y1_DIPPU</name>
<dbReference type="Proteomes" id="UP001233999">
    <property type="component" value="Unassembled WGS sequence"/>
</dbReference>
<evidence type="ECO:0000313" key="1">
    <source>
        <dbReference type="EMBL" id="KAJ9593616.1"/>
    </source>
</evidence>
<dbReference type="EMBL" id="JASPKZ010003421">
    <property type="protein sequence ID" value="KAJ9593616.1"/>
    <property type="molecule type" value="Genomic_DNA"/>
</dbReference>
<reference evidence="1" key="2">
    <citation type="submission" date="2023-05" db="EMBL/GenBank/DDBJ databases">
        <authorList>
            <person name="Fouks B."/>
        </authorList>
    </citation>
    <scope>NUCLEOTIDE SEQUENCE</scope>
    <source>
        <strain evidence="1">Stay&amp;Tobe</strain>
        <tissue evidence="1">Testes</tissue>
    </source>
</reference>